<feature type="chain" id="PRO_5015694287" description="DUF4843 domain-containing protein" evidence="1">
    <location>
        <begin position="20"/>
        <end position="169"/>
    </location>
</feature>
<organism evidence="2 3">
    <name type="scientific">Pararcticibacter amylolyticus</name>
    <dbReference type="NCBI Taxonomy" id="2173175"/>
    <lineage>
        <taxon>Bacteria</taxon>
        <taxon>Pseudomonadati</taxon>
        <taxon>Bacteroidota</taxon>
        <taxon>Sphingobacteriia</taxon>
        <taxon>Sphingobacteriales</taxon>
        <taxon>Sphingobacteriaceae</taxon>
        <taxon>Pararcticibacter</taxon>
    </lineage>
</organism>
<dbReference type="RefSeq" id="WP_109415791.1">
    <property type="nucleotide sequence ID" value="NZ_QEAS01000008.1"/>
</dbReference>
<reference evidence="2 3" key="1">
    <citation type="submission" date="2018-04" db="EMBL/GenBank/DDBJ databases">
        <title>Pedobacter chongqingensis sp. nov., isolated from a rottenly hemp rope.</title>
        <authorList>
            <person name="Cai Y."/>
        </authorList>
    </citation>
    <scope>NUCLEOTIDE SEQUENCE [LARGE SCALE GENOMIC DNA]</scope>
    <source>
        <strain evidence="2 3">FJ4-8</strain>
    </source>
</reference>
<evidence type="ECO:0000313" key="2">
    <source>
        <dbReference type="EMBL" id="PWG80503.1"/>
    </source>
</evidence>
<sequence length="169" mass="19015">MKTTIILSAIILFLCAITACEDKDYPAGLQEYDNHYYIAYVPYNNSKVTVNRNQTGLVKFPVQFHSAFVRNYDAVGMYTLNTTGIASPALPGQDFNIVDKNGNIIQPVDGKYSMTFPQAKKVRDTIYVKLLNNTLPGTRTIEINLIENVTSEYSVDTMSTAFKRPLEIR</sequence>
<name>A0A2U2PGJ0_9SPHI</name>
<gene>
    <name evidence="2" type="ORF">DDR33_10720</name>
</gene>
<proteinExistence type="predicted"/>
<dbReference type="EMBL" id="QEAS01000008">
    <property type="protein sequence ID" value="PWG80503.1"/>
    <property type="molecule type" value="Genomic_DNA"/>
</dbReference>
<dbReference type="Proteomes" id="UP000245647">
    <property type="component" value="Unassembled WGS sequence"/>
</dbReference>
<protein>
    <recommendedName>
        <fullName evidence="4">DUF4843 domain-containing protein</fullName>
    </recommendedName>
</protein>
<dbReference type="OrthoDB" id="996923at2"/>
<evidence type="ECO:0000313" key="3">
    <source>
        <dbReference type="Proteomes" id="UP000245647"/>
    </source>
</evidence>
<evidence type="ECO:0008006" key="4">
    <source>
        <dbReference type="Google" id="ProtNLM"/>
    </source>
</evidence>
<accession>A0A2U2PGJ0</accession>
<feature type="signal peptide" evidence="1">
    <location>
        <begin position="1"/>
        <end position="19"/>
    </location>
</feature>
<dbReference type="PROSITE" id="PS51257">
    <property type="entry name" value="PROKAR_LIPOPROTEIN"/>
    <property type="match status" value="1"/>
</dbReference>
<dbReference type="AlphaFoldDB" id="A0A2U2PGJ0"/>
<keyword evidence="1" id="KW-0732">Signal</keyword>
<evidence type="ECO:0000256" key="1">
    <source>
        <dbReference type="SAM" id="SignalP"/>
    </source>
</evidence>
<keyword evidence="3" id="KW-1185">Reference proteome</keyword>
<comment type="caution">
    <text evidence="2">The sequence shown here is derived from an EMBL/GenBank/DDBJ whole genome shotgun (WGS) entry which is preliminary data.</text>
</comment>